<accession>A0ACC0YZ02</accession>
<dbReference type="Proteomes" id="UP001163603">
    <property type="component" value="Chromosome 4"/>
</dbReference>
<dbReference type="EMBL" id="CM047739">
    <property type="protein sequence ID" value="KAJ0042964.1"/>
    <property type="molecule type" value="Genomic_DNA"/>
</dbReference>
<keyword evidence="2" id="KW-1185">Reference proteome</keyword>
<gene>
    <name evidence="1" type="ORF">Pint_17312</name>
</gene>
<sequence>MYASKSRIRAMHLKEELTLIQRGNRTVPDHLHAVKALADVIALIDHPISDDDLTLYFLNGLGPDFRDIALPIRAREKSLAFEKLHDLLVGHESYLSCMETATKQLVVAANFTSKHPSFHGSNSGRRAQRFNVPSRSQGHSRTGNGQQRDQRRQNNVSGHNNSAQKRYQPKCQLCDQLGHTAKTCPQLQSTKISVNSTATSNSGENKWLIDSAASHNITGDLSNLSIHFEYYGTDEVVLVSHPPISLSSQPSSPPENSKTAVAATTAPPGNVSSLHPHGCSHIHETLGEINLRSYVLPSHPPLNVSLMHSSPQPSHDPAQIIESTQTPQTTNPPT</sequence>
<evidence type="ECO:0000313" key="1">
    <source>
        <dbReference type="EMBL" id="KAJ0042964.1"/>
    </source>
</evidence>
<comment type="caution">
    <text evidence="1">The sequence shown here is derived from an EMBL/GenBank/DDBJ whole genome shotgun (WGS) entry which is preliminary data.</text>
</comment>
<protein>
    <submittedName>
        <fullName evidence="1">Uncharacterized protein</fullName>
    </submittedName>
</protein>
<reference evidence="2" key="1">
    <citation type="journal article" date="2023" name="G3 (Bethesda)">
        <title>Genome assembly and association tests identify interacting loci associated with vigor, precocity, and sex in interspecific pistachio rootstocks.</title>
        <authorList>
            <person name="Palmer W."/>
            <person name="Jacygrad E."/>
            <person name="Sagayaradj S."/>
            <person name="Cavanaugh K."/>
            <person name="Han R."/>
            <person name="Bertier L."/>
            <person name="Beede B."/>
            <person name="Kafkas S."/>
            <person name="Golino D."/>
            <person name="Preece J."/>
            <person name="Michelmore R."/>
        </authorList>
    </citation>
    <scope>NUCLEOTIDE SEQUENCE [LARGE SCALE GENOMIC DNA]</scope>
</reference>
<organism evidence="1 2">
    <name type="scientific">Pistacia integerrima</name>
    <dbReference type="NCBI Taxonomy" id="434235"/>
    <lineage>
        <taxon>Eukaryota</taxon>
        <taxon>Viridiplantae</taxon>
        <taxon>Streptophyta</taxon>
        <taxon>Embryophyta</taxon>
        <taxon>Tracheophyta</taxon>
        <taxon>Spermatophyta</taxon>
        <taxon>Magnoliopsida</taxon>
        <taxon>eudicotyledons</taxon>
        <taxon>Gunneridae</taxon>
        <taxon>Pentapetalae</taxon>
        <taxon>rosids</taxon>
        <taxon>malvids</taxon>
        <taxon>Sapindales</taxon>
        <taxon>Anacardiaceae</taxon>
        <taxon>Pistacia</taxon>
    </lineage>
</organism>
<proteinExistence type="predicted"/>
<name>A0ACC0YZ02_9ROSI</name>
<evidence type="ECO:0000313" key="2">
    <source>
        <dbReference type="Proteomes" id="UP001163603"/>
    </source>
</evidence>